<organism evidence="2 3">
    <name type="scientific">Phenylobacterium zucineum (strain HLK1)</name>
    <dbReference type="NCBI Taxonomy" id="450851"/>
    <lineage>
        <taxon>Bacteria</taxon>
        <taxon>Pseudomonadati</taxon>
        <taxon>Pseudomonadota</taxon>
        <taxon>Alphaproteobacteria</taxon>
        <taxon>Caulobacterales</taxon>
        <taxon>Caulobacteraceae</taxon>
        <taxon>Phenylobacterium</taxon>
    </lineage>
</organism>
<proteinExistence type="predicted"/>
<dbReference type="KEGG" id="pzu:PHZ_c1522"/>
<dbReference type="Proteomes" id="UP000001868">
    <property type="component" value="Chromosome"/>
</dbReference>
<evidence type="ECO:0000259" key="1">
    <source>
        <dbReference type="SMART" id="SM00953"/>
    </source>
</evidence>
<gene>
    <name evidence="2" type="ordered locus">PHZ_c1522</name>
</gene>
<reference evidence="2 3" key="1">
    <citation type="journal article" date="2008" name="BMC Genomics">
        <title>Complete genome of Phenylobacterium zucineum - a novel facultative intracellular bacterium isolated from human erythroleukemia cell line K562.</title>
        <authorList>
            <person name="Luo Y."/>
            <person name="Xu X."/>
            <person name="Ding Z."/>
            <person name="Liu Z."/>
            <person name="Zhang B."/>
            <person name="Yan Z."/>
            <person name="Sun J."/>
            <person name="Hu S."/>
            <person name="Hu X."/>
        </authorList>
    </citation>
    <scope>NUCLEOTIDE SEQUENCE [LARGE SCALE GENOMIC DNA]</scope>
    <source>
        <strain evidence="2 3">HLK1</strain>
    </source>
</reference>
<dbReference type="SMART" id="SM00953">
    <property type="entry name" value="RES"/>
    <property type="match status" value="1"/>
</dbReference>
<feature type="domain" description="RES" evidence="1">
    <location>
        <begin position="36"/>
        <end position="180"/>
    </location>
</feature>
<evidence type="ECO:0000313" key="2">
    <source>
        <dbReference type="EMBL" id="ACG77933.1"/>
    </source>
</evidence>
<name>B4RAC6_PHEZH</name>
<dbReference type="RefSeq" id="WP_012522076.1">
    <property type="nucleotide sequence ID" value="NC_011144.1"/>
</dbReference>
<dbReference type="EMBL" id="CP000747">
    <property type="protein sequence ID" value="ACG77933.1"/>
    <property type="molecule type" value="Genomic_DNA"/>
</dbReference>
<dbReference type="HOGENOM" id="CLU_115405_0_0_5"/>
<sequence length="202" mass="22283">MPSREPTAAFATAGLDLVRIPAGRTFGRIYHQRFPDPLGFGKSRSRFSDPRRRIEANRFGVLYLGSSLKVCFLEAVLRDDRDGLVGDFPMDEAELDSRRYAQVVTNAELALLDLTGDGPIRMGVPSDVLRSSRQALARRWSVAFHDHPARVDGIYYPSRLNGEVNLAIYGRAVPKLTVATSGSLRMAPGLARVLNDLEVALV</sequence>
<keyword evidence="3" id="KW-1185">Reference proteome</keyword>
<accession>B4RAC6</accession>
<dbReference type="STRING" id="450851.PHZ_c1522"/>
<dbReference type="eggNOG" id="ENOG502ZCAK">
    <property type="taxonomic scope" value="Bacteria"/>
</dbReference>
<evidence type="ECO:0000313" key="3">
    <source>
        <dbReference type="Proteomes" id="UP000001868"/>
    </source>
</evidence>
<protein>
    <recommendedName>
        <fullName evidence="1">RES domain-containing protein</fullName>
    </recommendedName>
</protein>
<dbReference type="Pfam" id="PF08808">
    <property type="entry name" value="RES"/>
    <property type="match status" value="1"/>
</dbReference>
<dbReference type="AlphaFoldDB" id="B4RAC6"/>
<dbReference type="InterPro" id="IPR014914">
    <property type="entry name" value="RES_dom"/>
</dbReference>
<dbReference type="OrthoDB" id="425502at2"/>